<keyword evidence="4" id="KW-0055">Arginine biosynthesis</keyword>
<evidence type="ECO:0000256" key="4">
    <source>
        <dbReference type="ARBA" id="ARBA00022571"/>
    </source>
</evidence>
<dbReference type="InterPro" id="IPR036264">
    <property type="entry name" value="Bact_exopeptidase_dim_dom"/>
</dbReference>
<comment type="caution">
    <text evidence="11">The sequence shown here is derived from an EMBL/GenBank/DDBJ whole genome shotgun (WGS) entry which is preliminary data.</text>
</comment>
<dbReference type="Pfam" id="PF07687">
    <property type="entry name" value="M20_dimer"/>
    <property type="match status" value="1"/>
</dbReference>
<keyword evidence="5" id="KW-0028">Amino-acid biosynthesis</keyword>
<dbReference type="PANTHER" id="PTHR43808">
    <property type="entry name" value="ACETYLORNITHINE DEACETYLASE"/>
    <property type="match status" value="1"/>
</dbReference>
<reference evidence="11 12" key="1">
    <citation type="submission" date="2016-09" db="EMBL/GenBank/DDBJ databases">
        <title>Phylogenomics of Achromobacter.</title>
        <authorList>
            <person name="Jeukens J."/>
            <person name="Freschi L."/>
            <person name="Vincent A.T."/>
            <person name="Emond-Rheault J.-G."/>
            <person name="Kukavica-Ibrulj I."/>
            <person name="Charette S.J."/>
            <person name="Levesque R.C."/>
        </authorList>
    </citation>
    <scope>NUCLEOTIDE SEQUENCE [LARGE SCALE GENOMIC DNA]</scope>
    <source>
        <strain evidence="11 12">AUS488</strain>
    </source>
</reference>
<dbReference type="InterPro" id="IPR011650">
    <property type="entry name" value="Peptidase_M20_dimer"/>
</dbReference>
<accession>A0A1R1JYB1</accession>
<dbReference type="Gene3D" id="3.40.630.10">
    <property type="entry name" value="Zn peptidases"/>
    <property type="match status" value="1"/>
</dbReference>
<dbReference type="InterPro" id="IPR010169">
    <property type="entry name" value="AcOrn-deacetyl"/>
</dbReference>
<protein>
    <submittedName>
        <fullName evidence="11">Acetylornithine deacetylase (ArgE)</fullName>
    </submittedName>
</protein>
<dbReference type="EMBL" id="MJMN01000002">
    <property type="protein sequence ID" value="OMG92175.1"/>
    <property type="molecule type" value="Genomic_DNA"/>
</dbReference>
<feature type="domain" description="Peptidase M20 dimerisation" evidence="10">
    <location>
        <begin position="179"/>
        <end position="287"/>
    </location>
</feature>
<evidence type="ECO:0000256" key="8">
    <source>
        <dbReference type="ARBA" id="ARBA00022833"/>
    </source>
</evidence>
<dbReference type="RefSeq" id="WP_076408879.1">
    <property type="nucleotide sequence ID" value="NZ_AP028040.1"/>
</dbReference>
<dbReference type="InterPro" id="IPR050072">
    <property type="entry name" value="Peptidase_M20A"/>
</dbReference>
<dbReference type="PANTHER" id="PTHR43808:SF31">
    <property type="entry name" value="N-ACETYL-L-CITRULLINE DEACETYLASE"/>
    <property type="match status" value="1"/>
</dbReference>
<evidence type="ECO:0000256" key="9">
    <source>
        <dbReference type="ARBA" id="ARBA00023285"/>
    </source>
</evidence>
<dbReference type="NCBIfam" id="TIGR01892">
    <property type="entry name" value="AcOrn-deacetyl"/>
    <property type="match status" value="1"/>
</dbReference>
<evidence type="ECO:0000256" key="6">
    <source>
        <dbReference type="ARBA" id="ARBA00022723"/>
    </source>
</evidence>
<dbReference type="GO" id="GO:0046872">
    <property type="term" value="F:metal ion binding"/>
    <property type="evidence" value="ECO:0007669"/>
    <property type="project" value="UniProtKB-KW"/>
</dbReference>
<dbReference type="SUPFAM" id="SSF53187">
    <property type="entry name" value="Zn-dependent exopeptidases"/>
    <property type="match status" value="1"/>
</dbReference>
<organism evidence="11 12">
    <name type="scientific">Alcaligenes xylosoxydans xylosoxydans</name>
    <name type="common">Achromobacter xylosoxidans</name>
    <dbReference type="NCBI Taxonomy" id="85698"/>
    <lineage>
        <taxon>Bacteria</taxon>
        <taxon>Pseudomonadati</taxon>
        <taxon>Pseudomonadota</taxon>
        <taxon>Betaproteobacteria</taxon>
        <taxon>Burkholderiales</taxon>
        <taxon>Alcaligenaceae</taxon>
        <taxon>Achromobacter</taxon>
    </lineage>
</organism>
<evidence type="ECO:0000259" key="10">
    <source>
        <dbReference type="Pfam" id="PF07687"/>
    </source>
</evidence>
<dbReference type="NCBIfam" id="NF005710">
    <property type="entry name" value="PRK07522.1"/>
    <property type="match status" value="1"/>
</dbReference>
<dbReference type="GO" id="GO:0008777">
    <property type="term" value="F:acetylornithine deacetylase activity"/>
    <property type="evidence" value="ECO:0007669"/>
    <property type="project" value="TreeGrafter"/>
</dbReference>
<keyword evidence="3" id="KW-0963">Cytoplasm</keyword>
<comment type="cofactor">
    <cofactor evidence="1">
        <name>Zn(2+)</name>
        <dbReference type="ChEBI" id="CHEBI:29105"/>
    </cofactor>
</comment>
<dbReference type="InterPro" id="IPR002933">
    <property type="entry name" value="Peptidase_M20"/>
</dbReference>
<keyword evidence="7" id="KW-0378">Hydrolase</keyword>
<gene>
    <name evidence="11" type="ORF">BIZ92_05535</name>
</gene>
<evidence type="ECO:0000256" key="1">
    <source>
        <dbReference type="ARBA" id="ARBA00001947"/>
    </source>
</evidence>
<dbReference type="Proteomes" id="UP000187251">
    <property type="component" value="Unassembled WGS sequence"/>
</dbReference>
<keyword evidence="6" id="KW-0479">Metal-binding</keyword>
<proteinExistence type="inferred from homology"/>
<name>A0A1R1JYB1_ALCXX</name>
<dbReference type="SUPFAM" id="SSF55031">
    <property type="entry name" value="Bacterial exopeptidase dimerisation domain"/>
    <property type="match status" value="1"/>
</dbReference>
<evidence type="ECO:0000313" key="11">
    <source>
        <dbReference type="EMBL" id="OMG92175.1"/>
    </source>
</evidence>
<dbReference type="AlphaFoldDB" id="A0A1R1JYB1"/>
<evidence type="ECO:0000256" key="5">
    <source>
        <dbReference type="ARBA" id="ARBA00022605"/>
    </source>
</evidence>
<comment type="similarity">
    <text evidence="2">Belongs to the peptidase M20A family. ArgE subfamily.</text>
</comment>
<evidence type="ECO:0000256" key="7">
    <source>
        <dbReference type="ARBA" id="ARBA00022801"/>
    </source>
</evidence>
<dbReference type="InterPro" id="IPR001261">
    <property type="entry name" value="ArgE/DapE_CS"/>
</dbReference>
<dbReference type="PROSITE" id="PS00758">
    <property type="entry name" value="ARGE_DAPE_CPG2_1"/>
    <property type="match status" value="1"/>
</dbReference>
<dbReference type="Gene3D" id="3.30.70.360">
    <property type="match status" value="1"/>
</dbReference>
<keyword evidence="8" id="KW-0862">Zinc</keyword>
<evidence type="ECO:0000256" key="2">
    <source>
        <dbReference type="ARBA" id="ARBA00005691"/>
    </source>
</evidence>
<evidence type="ECO:0000256" key="3">
    <source>
        <dbReference type="ARBA" id="ARBA00022490"/>
    </source>
</evidence>
<dbReference type="CDD" id="cd03894">
    <property type="entry name" value="M20_ArgE"/>
    <property type="match status" value="1"/>
</dbReference>
<sequence>MASSHPDGLHATLSWLGRLVACETVSGTASNLPLLGMVDEALRGLGFRIRYTYSPDGRRANLYASHGGDAGGILLSGHTDVVPVAGQEWSREPFELSREGARVYGRGVCDMKGFLACVLSVLERLDLKALKRPVHVAFTFDEEIGCIGVRSLLEDLRGLGIRPEACVVGEPTGMAVVRAHKGRHALRCRVLGRAAHSSLSGLGVNAAQVACALVAEITEQAGQLAQRQVDEDFYVPFSTMAVCRVHAGQAANVIPESAEFDFDLRFLPGVDPDAVLAPIHARAAELQQRMRDKVDASRIEVFRRTAVPALVSRRDEDGIVARLFQAGAGKGSHVAFTTEAGLYQAAGIPTVVCGPGDIAQAHTADEFIAVEQLALCEEVLARLLAQ</sequence>
<dbReference type="GO" id="GO:0006526">
    <property type="term" value="P:L-arginine biosynthetic process"/>
    <property type="evidence" value="ECO:0007669"/>
    <property type="project" value="UniProtKB-KW"/>
</dbReference>
<dbReference type="OrthoDB" id="7055905at2"/>
<keyword evidence="9" id="KW-0170">Cobalt</keyword>
<evidence type="ECO:0000313" key="12">
    <source>
        <dbReference type="Proteomes" id="UP000187251"/>
    </source>
</evidence>
<dbReference type="Pfam" id="PF01546">
    <property type="entry name" value="Peptidase_M20"/>
    <property type="match status" value="1"/>
</dbReference>